<gene>
    <name evidence="2" type="ORF">WG925_19890</name>
</gene>
<dbReference type="Pfam" id="PF13561">
    <property type="entry name" value="adh_short_C2"/>
    <property type="match status" value="1"/>
</dbReference>
<proteinExistence type="inferred from homology"/>
<dbReference type="SUPFAM" id="SSF51735">
    <property type="entry name" value="NAD(P)-binding Rossmann-fold domains"/>
    <property type="match status" value="1"/>
</dbReference>
<dbReference type="PANTHER" id="PTHR42820">
    <property type="entry name" value="SHORT-CHAIN DEHYDROGENASE REDUCTASE"/>
    <property type="match status" value="1"/>
</dbReference>
<organism evidence="2 3">
    <name type="scientific">Pseudonocardia alni subsp. carboxydivorans</name>
    <dbReference type="NCBI Taxonomy" id="415010"/>
    <lineage>
        <taxon>Bacteria</taxon>
        <taxon>Bacillati</taxon>
        <taxon>Actinomycetota</taxon>
        <taxon>Actinomycetes</taxon>
        <taxon>Pseudonocardiales</taxon>
        <taxon>Pseudonocardiaceae</taxon>
        <taxon>Pseudonocardia</taxon>
    </lineage>
</organism>
<dbReference type="NCBIfam" id="NF005559">
    <property type="entry name" value="PRK07231.1"/>
    <property type="match status" value="1"/>
</dbReference>
<comment type="similarity">
    <text evidence="1">Belongs to the short-chain dehydrogenases/reductases (SDR) family.</text>
</comment>
<dbReference type="EMBL" id="JBBPIX010000011">
    <property type="protein sequence ID" value="MEK6466007.1"/>
    <property type="molecule type" value="Genomic_DNA"/>
</dbReference>
<keyword evidence="2" id="KW-0560">Oxidoreductase</keyword>
<dbReference type="PROSITE" id="PS00061">
    <property type="entry name" value="ADH_SHORT"/>
    <property type="match status" value="1"/>
</dbReference>
<accession>A0ABU9AKB1</accession>
<dbReference type="PANTHER" id="PTHR42820:SF1">
    <property type="entry name" value="SHORT-CHAIN DEHYDROGENASE_REDUCTASE FAMILY PROTEIN"/>
    <property type="match status" value="1"/>
</dbReference>
<dbReference type="Gene3D" id="3.40.50.720">
    <property type="entry name" value="NAD(P)-binding Rossmann-like Domain"/>
    <property type="match status" value="1"/>
</dbReference>
<keyword evidence="3" id="KW-1185">Reference proteome</keyword>
<reference evidence="2 3" key="1">
    <citation type="submission" date="2024-03" db="EMBL/GenBank/DDBJ databases">
        <title>Draft genome sequence of Pseudonocardia carboxydivorans JCM 14827.</title>
        <authorList>
            <person name="Duangmal K."/>
        </authorList>
    </citation>
    <scope>NUCLEOTIDE SEQUENCE [LARGE SCALE GENOMIC DNA]</scope>
    <source>
        <strain evidence="2 3">JCM 14827</strain>
    </source>
</reference>
<dbReference type="InterPro" id="IPR036291">
    <property type="entry name" value="NAD(P)-bd_dom_sf"/>
</dbReference>
<evidence type="ECO:0000256" key="1">
    <source>
        <dbReference type="ARBA" id="ARBA00006484"/>
    </source>
</evidence>
<dbReference type="InterPro" id="IPR002347">
    <property type="entry name" value="SDR_fam"/>
</dbReference>
<evidence type="ECO:0000313" key="2">
    <source>
        <dbReference type="EMBL" id="MEK6466007.1"/>
    </source>
</evidence>
<dbReference type="InterPro" id="IPR020904">
    <property type="entry name" value="Sc_DH/Rdtase_CS"/>
</dbReference>
<dbReference type="GO" id="GO:0016491">
    <property type="term" value="F:oxidoreductase activity"/>
    <property type="evidence" value="ECO:0007669"/>
    <property type="project" value="UniProtKB-KW"/>
</dbReference>
<comment type="caution">
    <text evidence="2">The sequence shown here is derived from an EMBL/GenBank/DDBJ whole genome shotgun (WGS) entry which is preliminary data.</text>
</comment>
<dbReference type="PRINTS" id="PR00080">
    <property type="entry name" value="SDRFAMILY"/>
</dbReference>
<protein>
    <submittedName>
        <fullName evidence="2">SDR family oxidoreductase</fullName>
        <ecNumber evidence="2">1.1.-.-</ecNumber>
    </submittedName>
</protein>
<dbReference type="PRINTS" id="PR00081">
    <property type="entry name" value="GDHRDH"/>
</dbReference>
<name>A0ABU9AKB1_PSEA5</name>
<sequence length="256" mass="26291">MDFDGRTVLITGAAGGIGAAAAAAFAAEDASLALVDLDRSALEKVAAGLGVDDARMLLHVADVRDEQQVEGYVAATRDRFGTIDVFFNNAGVEGATGPLVDTDLETVDTILSVNVRGSFLGLKHVLRVMTAQGHGSVVNTSSMAGVIAFAGLGMYTASKHAVVGLTRVAAVEAAPAGVRVNAVCPGPVDTRMMRSIENGMSPDDIPGVQEQFAGLTALKRYADPAEIASVVLFLASDRASYVSGSIYTVDAGMTGI</sequence>
<evidence type="ECO:0000313" key="3">
    <source>
        <dbReference type="Proteomes" id="UP001367513"/>
    </source>
</evidence>
<dbReference type="Proteomes" id="UP001367513">
    <property type="component" value="Unassembled WGS sequence"/>
</dbReference>
<dbReference type="EC" id="1.1.-.-" evidence="2"/>
<dbReference type="RefSeq" id="WP_346102080.1">
    <property type="nucleotide sequence ID" value="NZ_BAAAOD010000005.1"/>
</dbReference>